<sequence>MWPEDTTLLFAVLVVAMVEDEEIDALYLELGAQEPSGVIEIADGVNIDTTDTGKLTGIEILDASKKIDMATLLTYTLEFDQGVSGMDFQNSRGKRRSRTDPSDGWISRAIARGV</sequence>
<dbReference type="EMBL" id="CAADFE010000104">
    <property type="protein sequence ID" value="VFJ76464.1"/>
    <property type="molecule type" value="Genomic_DNA"/>
</dbReference>
<reference evidence="1" key="1">
    <citation type="submission" date="2019-02" db="EMBL/GenBank/DDBJ databases">
        <authorList>
            <person name="Gruber-Vodicka R. H."/>
            <person name="Seah K. B. B."/>
        </authorList>
    </citation>
    <scope>NUCLEOTIDE SEQUENCE</scope>
    <source>
        <strain evidence="1">BECK_BZ131</strain>
    </source>
</reference>
<dbReference type="InterPro" id="IPR019270">
    <property type="entry name" value="DUF2283"/>
</dbReference>
<accession>A0A450U1Q3</accession>
<protein>
    <submittedName>
        <fullName evidence="1">Uncharacterized protein</fullName>
    </submittedName>
</protein>
<gene>
    <name evidence="1" type="ORF">BECKFW1821C_GA0114237_11046</name>
</gene>
<proteinExistence type="predicted"/>
<dbReference type="Pfam" id="PF10049">
    <property type="entry name" value="DUF2283"/>
    <property type="match status" value="1"/>
</dbReference>
<organism evidence="1">
    <name type="scientific">Candidatus Kentrum sp. FW</name>
    <dbReference type="NCBI Taxonomy" id="2126338"/>
    <lineage>
        <taxon>Bacteria</taxon>
        <taxon>Pseudomonadati</taxon>
        <taxon>Pseudomonadota</taxon>
        <taxon>Gammaproteobacteria</taxon>
        <taxon>Candidatus Kentrum</taxon>
    </lineage>
</organism>
<dbReference type="AlphaFoldDB" id="A0A450U1Q3"/>
<name>A0A450U1Q3_9GAMM</name>
<evidence type="ECO:0000313" key="1">
    <source>
        <dbReference type="EMBL" id="VFJ76464.1"/>
    </source>
</evidence>